<dbReference type="SUPFAM" id="SSF48452">
    <property type="entry name" value="TPR-like"/>
    <property type="match status" value="1"/>
</dbReference>
<dbReference type="EMBL" id="ML742023">
    <property type="protein sequence ID" value="KAE8155292.1"/>
    <property type="molecule type" value="Genomic_DNA"/>
</dbReference>
<dbReference type="InterPro" id="IPR010323">
    <property type="entry name" value="DUF924"/>
</dbReference>
<protein>
    <recommendedName>
        <fullName evidence="3">DUF924-domain-containing protein</fullName>
    </recommendedName>
</protein>
<dbReference type="Gene3D" id="1.25.40.10">
    <property type="entry name" value="Tetratricopeptide repeat domain"/>
    <property type="match status" value="1"/>
</dbReference>
<proteinExistence type="predicted"/>
<dbReference type="AlphaFoldDB" id="A0A5N6U9K8"/>
<keyword evidence="2" id="KW-1185">Reference proteome</keyword>
<dbReference type="Pfam" id="PF06041">
    <property type="entry name" value="DUF924"/>
    <property type="match status" value="1"/>
</dbReference>
<evidence type="ECO:0008006" key="3">
    <source>
        <dbReference type="Google" id="ProtNLM"/>
    </source>
</evidence>
<dbReference type="Gene3D" id="1.20.58.320">
    <property type="entry name" value="TPR-like"/>
    <property type="match status" value="1"/>
</dbReference>
<dbReference type="OrthoDB" id="414698at2759"/>
<evidence type="ECO:0000313" key="1">
    <source>
        <dbReference type="EMBL" id="KAE8155292.1"/>
    </source>
</evidence>
<name>A0A5N6U9K8_ASPAV</name>
<dbReference type="Proteomes" id="UP000325780">
    <property type="component" value="Unassembled WGS sequence"/>
</dbReference>
<dbReference type="InterPro" id="IPR011990">
    <property type="entry name" value="TPR-like_helical_dom_sf"/>
</dbReference>
<evidence type="ECO:0000313" key="2">
    <source>
        <dbReference type="Proteomes" id="UP000325780"/>
    </source>
</evidence>
<organism evidence="1 2">
    <name type="scientific">Aspergillus avenaceus</name>
    <dbReference type="NCBI Taxonomy" id="36643"/>
    <lineage>
        <taxon>Eukaryota</taxon>
        <taxon>Fungi</taxon>
        <taxon>Dikarya</taxon>
        <taxon>Ascomycota</taxon>
        <taxon>Pezizomycotina</taxon>
        <taxon>Eurotiomycetes</taxon>
        <taxon>Eurotiomycetidae</taxon>
        <taxon>Eurotiales</taxon>
        <taxon>Aspergillaceae</taxon>
        <taxon>Aspergillus</taxon>
        <taxon>Aspergillus subgen. Circumdati</taxon>
    </lineage>
</organism>
<gene>
    <name evidence="1" type="ORF">BDV25DRAFT_135039</name>
</gene>
<reference evidence="1 2" key="1">
    <citation type="submission" date="2019-04" db="EMBL/GenBank/DDBJ databases">
        <title>Friends and foes A comparative genomics study of 23 Aspergillus species from section Flavi.</title>
        <authorList>
            <consortium name="DOE Joint Genome Institute"/>
            <person name="Kjaerbolling I."/>
            <person name="Vesth T."/>
            <person name="Frisvad J.C."/>
            <person name="Nybo J.L."/>
            <person name="Theobald S."/>
            <person name="Kildgaard S."/>
            <person name="Isbrandt T."/>
            <person name="Kuo A."/>
            <person name="Sato A."/>
            <person name="Lyhne E.K."/>
            <person name="Kogle M.E."/>
            <person name="Wiebenga A."/>
            <person name="Kun R.S."/>
            <person name="Lubbers R.J."/>
            <person name="Makela M.R."/>
            <person name="Barry K."/>
            <person name="Chovatia M."/>
            <person name="Clum A."/>
            <person name="Daum C."/>
            <person name="Haridas S."/>
            <person name="He G."/>
            <person name="LaButti K."/>
            <person name="Lipzen A."/>
            <person name="Mondo S."/>
            <person name="Riley R."/>
            <person name="Salamov A."/>
            <person name="Simmons B.A."/>
            <person name="Magnuson J.K."/>
            <person name="Henrissat B."/>
            <person name="Mortensen U.H."/>
            <person name="Larsen T.O."/>
            <person name="Devries R.P."/>
            <person name="Grigoriev I.V."/>
            <person name="Machida M."/>
            <person name="Baker S.E."/>
            <person name="Andersen M.R."/>
        </authorList>
    </citation>
    <scope>NUCLEOTIDE SEQUENCE [LARGE SCALE GENOMIC DNA]</scope>
    <source>
        <strain evidence="1 2">IBT 18842</strain>
    </source>
</reference>
<sequence>MSKTTPYQKPLTIWFGQKGSPEYLRPKPFWYGSATSDAYVRKTLSAEYEAAQSGALDPWMHDGQAEGALSLIILLDQVPRNIFWDTPRAYATDAKALDVARYAISRGWDKTLPGIQRRYMYSPFNHSEDLRDQEVSVKLFTELGDEEHLYWARRFYEQIKRDGRFVHRDWILGR</sequence>
<accession>A0A5N6U9K8</accession>